<feature type="compositionally biased region" description="Acidic residues" evidence="5">
    <location>
        <begin position="225"/>
        <end position="245"/>
    </location>
</feature>
<keyword evidence="3" id="KW-0862">Zinc</keyword>
<feature type="region of interest" description="Disordered" evidence="5">
    <location>
        <begin position="327"/>
        <end position="347"/>
    </location>
</feature>
<evidence type="ECO:0000313" key="7">
    <source>
        <dbReference type="EMBL" id="KZP07574.1"/>
    </source>
</evidence>
<dbReference type="GO" id="GO:0008270">
    <property type="term" value="F:zinc ion binding"/>
    <property type="evidence" value="ECO:0007669"/>
    <property type="project" value="UniProtKB-KW"/>
</dbReference>
<dbReference type="InterPro" id="IPR036236">
    <property type="entry name" value="Znf_C2H2_sf"/>
</dbReference>
<keyword evidence="1" id="KW-0479">Metal-binding</keyword>
<reference evidence="7 8" key="1">
    <citation type="journal article" date="2016" name="Mol. Biol. Evol.">
        <title>Comparative Genomics of Early-Diverging Mushroom-Forming Fungi Provides Insights into the Origins of Lignocellulose Decay Capabilities.</title>
        <authorList>
            <person name="Nagy L.G."/>
            <person name="Riley R."/>
            <person name="Tritt A."/>
            <person name="Adam C."/>
            <person name="Daum C."/>
            <person name="Floudas D."/>
            <person name="Sun H."/>
            <person name="Yadav J.S."/>
            <person name="Pangilinan J."/>
            <person name="Larsson K.H."/>
            <person name="Matsuura K."/>
            <person name="Barry K."/>
            <person name="Labutti K."/>
            <person name="Kuo R."/>
            <person name="Ohm R.A."/>
            <person name="Bhattacharya S.S."/>
            <person name="Shirouzu T."/>
            <person name="Yoshinaga Y."/>
            <person name="Martin F.M."/>
            <person name="Grigoriev I.V."/>
            <person name="Hibbett D.S."/>
        </authorList>
    </citation>
    <scope>NUCLEOTIDE SEQUENCE [LARGE SCALE GENOMIC DNA]</scope>
    <source>
        <strain evidence="7 8">CBS 109695</strain>
    </source>
</reference>
<dbReference type="AlphaFoldDB" id="A0A165WDF9"/>
<dbReference type="Gene3D" id="3.30.160.60">
    <property type="entry name" value="Classic Zinc Finger"/>
    <property type="match status" value="1"/>
</dbReference>
<feature type="region of interest" description="Disordered" evidence="5">
    <location>
        <begin position="120"/>
        <end position="275"/>
    </location>
</feature>
<dbReference type="OrthoDB" id="8922241at2759"/>
<protein>
    <recommendedName>
        <fullName evidence="6">C2H2-type domain-containing protein</fullName>
    </recommendedName>
</protein>
<name>A0A165WDF9_9AGAM</name>
<keyword evidence="8" id="KW-1185">Reference proteome</keyword>
<evidence type="ECO:0000256" key="4">
    <source>
        <dbReference type="PROSITE-ProRule" id="PRU00042"/>
    </source>
</evidence>
<dbReference type="InterPro" id="IPR013087">
    <property type="entry name" value="Znf_C2H2_type"/>
</dbReference>
<feature type="domain" description="C2H2-type" evidence="6">
    <location>
        <begin position="315"/>
        <end position="347"/>
    </location>
</feature>
<proteinExistence type="predicted"/>
<dbReference type="PROSITE" id="PS50157">
    <property type="entry name" value="ZINC_FINGER_C2H2_2"/>
    <property type="match status" value="1"/>
</dbReference>
<feature type="compositionally biased region" description="Low complexity" evidence="5">
    <location>
        <begin position="31"/>
        <end position="44"/>
    </location>
</feature>
<gene>
    <name evidence="7" type="ORF">FIBSPDRAFT_281311</name>
</gene>
<dbReference type="EMBL" id="KV417746">
    <property type="protein sequence ID" value="KZP07574.1"/>
    <property type="molecule type" value="Genomic_DNA"/>
</dbReference>
<feature type="compositionally biased region" description="Basic and acidic residues" evidence="5">
    <location>
        <begin position="212"/>
        <end position="222"/>
    </location>
</feature>
<keyword evidence="2 4" id="KW-0863">Zinc-finger</keyword>
<dbReference type="FunFam" id="3.30.160.60:FF:000446">
    <property type="entry name" value="Zinc finger protein"/>
    <property type="match status" value="1"/>
</dbReference>
<feature type="compositionally biased region" description="Basic and acidic residues" evidence="5">
    <location>
        <begin position="45"/>
        <end position="59"/>
    </location>
</feature>
<dbReference type="SUPFAM" id="SSF57667">
    <property type="entry name" value="beta-beta-alpha zinc fingers"/>
    <property type="match status" value="1"/>
</dbReference>
<evidence type="ECO:0000313" key="8">
    <source>
        <dbReference type="Proteomes" id="UP000076532"/>
    </source>
</evidence>
<evidence type="ECO:0000256" key="2">
    <source>
        <dbReference type="ARBA" id="ARBA00022771"/>
    </source>
</evidence>
<sequence length="362" mass="38958">MMDNSNETALKPSKTPISPVATRFRKPSLGSSQPQPTSSSSHSESATRSRENSSDHMECDESEAYVPLDSIATKYGVQTDTLPKDHVLHTDADKTSGKDISEADSGSFCMPTLRAASWGKGPLGDKPHVASFNGGTTSSVTFPPPKAVGGRTSLDGSNRASTSRRDTISSFSTLSPADPEADARDSWKTGWSRPQAPRSLRPRPESTPGRIMEPKRESKTPEMDISGDEGGESEVDELEEEDEAPESPTASKAVEKGRGKAQGKPTKPTKTPTKARHPVGRVVCFKGCGKTFARFAEARRHSEQTTGCGGGEKAFICERCSSSFTRSDALSRHARPRGNGKHTSCDTKYDALLRQKKEAAQK</sequence>
<accession>A0A165WDF9</accession>
<feature type="compositionally biased region" description="Basic and acidic residues" evidence="5">
    <location>
        <begin position="82"/>
        <end position="101"/>
    </location>
</feature>
<feature type="region of interest" description="Disordered" evidence="5">
    <location>
        <begin position="77"/>
        <end position="107"/>
    </location>
</feature>
<evidence type="ECO:0000256" key="5">
    <source>
        <dbReference type="SAM" id="MobiDB-lite"/>
    </source>
</evidence>
<dbReference type="Proteomes" id="UP000076532">
    <property type="component" value="Unassembled WGS sequence"/>
</dbReference>
<dbReference type="STRING" id="436010.A0A165WDF9"/>
<feature type="region of interest" description="Disordered" evidence="5">
    <location>
        <begin position="1"/>
        <end position="65"/>
    </location>
</feature>
<evidence type="ECO:0000256" key="3">
    <source>
        <dbReference type="ARBA" id="ARBA00022833"/>
    </source>
</evidence>
<organism evidence="7 8">
    <name type="scientific">Athelia psychrophila</name>
    <dbReference type="NCBI Taxonomy" id="1759441"/>
    <lineage>
        <taxon>Eukaryota</taxon>
        <taxon>Fungi</taxon>
        <taxon>Dikarya</taxon>
        <taxon>Basidiomycota</taxon>
        <taxon>Agaricomycotina</taxon>
        <taxon>Agaricomycetes</taxon>
        <taxon>Agaricomycetidae</taxon>
        <taxon>Atheliales</taxon>
        <taxon>Atheliaceae</taxon>
        <taxon>Athelia</taxon>
    </lineage>
</organism>
<evidence type="ECO:0000256" key="1">
    <source>
        <dbReference type="ARBA" id="ARBA00022723"/>
    </source>
</evidence>
<evidence type="ECO:0000259" key="6">
    <source>
        <dbReference type="PROSITE" id="PS50157"/>
    </source>
</evidence>